<evidence type="ECO:0000259" key="1">
    <source>
        <dbReference type="Pfam" id="PF02201"/>
    </source>
</evidence>
<dbReference type="Pfam" id="PF02201">
    <property type="entry name" value="SWIB"/>
    <property type="match status" value="1"/>
</dbReference>
<dbReference type="CDD" id="cd10567">
    <property type="entry name" value="SWIB-MDM2_like"/>
    <property type="match status" value="1"/>
</dbReference>
<feature type="domain" description="DM2" evidence="1">
    <location>
        <begin position="50"/>
        <end position="86"/>
    </location>
</feature>
<dbReference type="InterPro" id="IPR003121">
    <property type="entry name" value="SWIB_MDM2_domain"/>
</dbReference>
<dbReference type="Proteomes" id="UP000826656">
    <property type="component" value="Unassembled WGS sequence"/>
</dbReference>
<dbReference type="SUPFAM" id="SSF47592">
    <property type="entry name" value="SWIB/MDM2 domain"/>
    <property type="match status" value="1"/>
</dbReference>
<proteinExistence type="predicted"/>
<organism evidence="2 3">
    <name type="scientific">Solanum tuberosum</name>
    <name type="common">Potato</name>
    <dbReference type="NCBI Taxonomy" id="4113"/>
    <lineage>
        <taxon>Eukaryota</taxon>
        <taxon>Viridiplantae</taxon>
        <taxon>Streptophyta</taxon>
        <taxon>Embryophyta</taxon>
        <taxon>Tracheophyta</taxon>
        <taxon>Spermatophyta</taxon>
        <taxon>Magnoliopsida</taxon>
        <taxon>eudicotyledons</taxon>
        <taxon>Gunneridae</taxon>
        <taxon>Pentapetalae</taxon>
        <taxon>asterids</taxon>
        <taxon>lamiids</taxon>
        <taxon>Solanales</taxon>
        <taxon>Solanaceae</taxon>
        <taxon>Solanoideae</taxon>
        <taxon>Solaneae</taxon>
        <taxon>Solanum</taxon>
    </lineage>
</organism>
<accession>A0ABQ7VQZ4</accession>
<sequence length="91" mass="10586">MNQMKMILIPDKIKHVVESNKNNSKEESVKRAPSIVEPFKRYVDFVDPKKDPSDERQIICDEKLKELFHVETHRGIGVMKLLSPHFIKAEG</sequence>
<name>A0ABQ7VQZ4_SOLTU</name>
<protein>
    <recommendedName>
        <fullName evidence="1">DM2 domain-containing protein</fullName>
    </recommendedName>
</protein>
<dbReference type="Gene3D" id="1.10.245.10">
    <property type="entry name" value="SWIB/MDM2 domain"/>
    <property type="match status" value="1"/>
</dbReference>
<gene>
    <name evidence="2" type="ORF">KY290_013933</name>
</gene>
<reference evidence="2 3" key="1">
    <citation type="journal article" date="2021" name="bioRxiv">
        <title>Chromosome-scale and haplotype-resolved genome assembly of a tetraploid potato cultivar.</title>
        <authorList>
            <person name="Sun H."/>
            <person name="Jiao W.-B."/>
            <person name="Krause K."/>
            <person name="Campoy J.A."/>
            <person name="Goel M."/>
            <person name="Folz-Donahue K."/>
            <person name="Kukat C."/>
            <person name="Huettel B."/>
            <person name="Schneeberger K."/>
        </authorList>
    </citation>
    <scope>NUCLEOTIDE SEQUENCE [LARGE SCALE GENOMIC DNA]</scope>
    <source>
        <strain evidence="2">SolTubOtavaFocal</strain>
        <tissue evidence="2">Leaves</tissue>
    </source>
</reference>
<evidence type="ECO:0000313" key="3">
    <source>
        <dbReference type="Proteomes" id="UP000826656"/>
    </source>
</evidence>
<keyword evidence="3" id="KW-1185">Reference proteome</keyword>
<evidence type="ECO:0000313" key="2">
    <source>
        <dbReference type="EMBL" id="KAH0769952.1"/>
    </source>
</evidence>
<comment type="caution">
    <text evidence="2">The sequence shown here is derived from an EMBL/GenBank/DDBJ whole genome shotgun (WGS) entry which is preliminary data.</text>
</comment>
<dbReference type="InterPro" id="IPR036885">
    <property type="entry name" value="SWIB_MDM2_dom_sf"/>
</dbReference>
<dbReference type="EMBL" id="JAIVGD010000011">
    <property type="protein sequence ID" value="KAH0769952.1"/>
    <property type="molecule type" value="Genomic_DNA"/>
</dbReference>